<protein>
    <submittedName>
        <fullName evidence="1">Uncharacterized protein</fullName>
    </submittedName>
</protein>
<accession>G3APD7</accession>
<dbReference type="GeneID" id="18873770"/>
<organism evidence="2">
    <name type="scientific">Spathaspora passalidarum (strain NRRL Y-27907 / 11-Y1)</name>
    <dbReference type="NCBI Taxonomy" id="619300"/>
    <lineage>
        <taxon>Eukaryota</taxon>
        <taxon>Fungi</taxon>
        <taxon>Dikarya</taxon>
        <taxon>Ascomycota</taxon>
        <taxon>Saccharomycotina</taxon>
        <taxon>Pichiomycetes</taxon>
        <taxon>Debaryomycetaceae</taxon>
        <taxon>Spathaspora</taxon>
    </lineage>
</organism>
<sequence length="113" mass="11613">MTGLVIDSSATSISTALPSTYATATASYFTDLRRATVNGYKQENHGTLVSAGPSQIVAVGDLSNSAIATSLETEDLTTPTPTAHSMATTTVANYKSLKYAILLSGIGALTLVL</sequence>
<dbReference type="InParanoid" id="G3APD7"/>
<evidence type="ECO:0000313" key="2">
    <source>
        <dbReference type="Proteomes" id="UP000000709"/>
    </source>
</evidence>
<keyword evidence="2" id="KW-1185">Reference proteome</keyword>
<reference evidence="1 2" key="1">
    <citation type="journal article" date="2011" name="Proc. Natl. Acad. Sci. U.S.A.">
        <title>Comparative genomics of xylose-fermenting fungi for enhanced biofuel production.</title>
        <authorList>
            <person name="Wohlbach D.J."/>
            <person name="Kuo A."/>
            <person name="Sato T.K."/>
            <person name="Potts K.M."/>
            <person name="Salamov A.A."/>
            <person name="LaButti K.M."/>
            <person name="Sun H."/>
            <person name="Clum A."/>
            <person name="Pangilinan J.L."/>
            <person name="Lindquist E.A."/>
            <person name="Lucas S."/>
            <person name="Lapidus A."/>
            <person name="Jin M."/>
            <person name="Gunawan C."/>
            <person name="Balan V."/>
            <person name="Dale B.E."/>
            <person name="Jeffries T.W."/>
            <person name="Zinkel R."/>
            <person name="Barry K.W."/>
            <person name="Grigoriev I.V."/>
            <person name="Gasch A.P."/>
        </authorList>
    </citation>
    <scope>NUCLEOTIDE SEQUENCE [LARGE SCALE GENOMIC DNA]</scope>
    <source>
        <strain evidence="2">NRRL Y-27907 / 11-Y1</strain>
    </source>
</reference>
<evidence type="ECO:0000313" key="1">
    <source>
        <dbReference type="EMBL" id="EGW32114.1"/>
    </source>
</evidence>
<dbReference type="AlphaFoldDB" id="G3APD7"/>
<gene>
    <name evidence="1" type="ORF">SPAPADRAFT_61195</name>
</gene>
<dbReference type="Proteomes" id="UP000000709">
    <property type="component" value="Unassembled WGS sequence"/>
</dbReference>
<dbReference type="HOGENOM" id="CLU_2135098_0_0_1"/>
<proteinExistence type="predicted"/>
<name>G3APD7_SPAPN</name>
<dbReference type="KEGG" id="spaa:SPAPADRAFT_61195"/>
<dbReference type="RefSeq" id="XP_007375390.1">
    <property type="nucleotide sequence ID" value="XM_007375328.1"/>
</dbReference>
<dbReference type="EMBL" id="GL996502">
    <property type="protein sequence ID" value="EGW32114.1"/>
    <property type="molecule type" value="Genomic_DNA"/>
</dbReference>